<evidence type="ECO:0008006" key="3">
    <source>
        <dbReference type="Google" id="ProtNLM"/>
    </source>
</evidence>
<reference evidence="1 2" key="1">
    <citation type="submission" date="2021-06" db="EMBL/GenBank/DDBJ databases">
        <authorList>
            <person name="Sun Q."/>
            <person name="Li D."/>
        </authorList>
    </citation>
    <scope>NUCLEOTIDE SEQUENCE [LARGE SCALE GENOMIC DNA]</scope>
    <source>
        <strain evidence="1 2">MSJd-7</strain>
    </source>
</reference>
<comment type="caution">
    <text evidence="1">The sequence shown here is derived from an EMBL/GenBank/DDBJ whole genome shotgun (WGS) entry which is preliminary data.</text>
</comment>
<name>A0ABS6EUY6_9FIRM</name>
<organism evidence="1 2">
    <name type="scientific">Butyricicoccus intestinisimiae</name>
    <dbReference type="NCBI Taxonomy" id="2841509"/>
    <lineage>
        <taxon>Bacteria</taxon>
        <taxon>Bacillati</taxon>
        <taxon>Bacillota</taxon>
        <taxon>Clostridia</taxon>
        <taxon>Eubacteriales</taxon>
        <taxon>Butyricicoccaceae</taxon>
        <taxon>Butyricicoccus</taxon>
    </lineage>
</organism>
<proteinExistence type="predicted"/>
<evidence type="ECO:0000313" key="2">
    <source>
        <dbReference type="Proteomes" id="UP000783588"/>
    </source>
</evidence>
<dbReference type="Proteomes" id="UP000783588">
    <property type="component" value="Unassembled WGS sequence"/>
</dbReference>
<protein>
    <recommendedName>
        <fullName evidence="3">Carboxypeptidase regulatory-like domain-containing protein</fullName>
    </recommendedName>
</protein>
<dbReference type="EMBL" id="JAHLQI010000009">
    <property type="protein sequence ID" value="MBU5491483.1"/>
    <property type="molecule type" value="Genomic_DNA"/>
</dbReference>
<keyword evidence="2" id="KW-1185">Reference proteome</keyword>
<dbReference type="RefSeq" id="WP_216471225.1">
    <property type="nucleotide sequence ID" value="NZ_JAHLQI010000009.1"/>
</dbReference>
<accession>A0ABS6EUY6</accession>
<evidence type="ECO:0000313" key="1">
    <source>
        <dbReference type="EMBL" id="MBU5491483.1"/>
    </source>
</evidence>
<gene>
    <name evidence="1" type="ORF">KQI75_12810</name>
</gene>
<sequence length="130" mass="13683">MPTGTLIVQTRAARGAVPVAGAQITVFCADNNQTPCVSVRTDSNGSTAPIALEAPALTKHDAETAPPFASYRVSIDHPDYRPVTVLDVAIFADLTTVLPVAMIPPRSIEELRKSIIIDSTEKGPSGSGRE</sequence>